<sequence length="125" mass="14065">HNGVHAFAFMVGGFATSDYVFNKVYTALAPVSDGAISSYLDHIVMTRISKITYGNFCHIPYKPNAQDHCERTSKIFISVSGHKCTSDFFDVILPKVCHISYFDYDEAYKCLYYLSEHSDLGDEGV</sequence>
<name>A0A9P5Z2W3_9AGAR</name>
<accession>A0A9P5Z2W3</accession>
<reference evidence="1" key="1">
    <citation type="submission" date="2020-11" db="EMBL/GenBank/DDBJ databases">
        <authorList>
            <consortium name="DOE Joint Genome Institute"/>
            <person name="Ahrendt S."/>
            <person name="Riley R."/>
            <person name="Andreopoulos W."/>
            <person name="Labutti K."/>
            <person name="Pangilinan J."/>
            <person name="Ruiz-Duenas F.J."/>
            <person name="Barrasa J.M."/>
            <person name="Sanchez-Garcia M."/>
            <person name="Camarero S."/>
            <person name="Miyauchi S."/>
            <person name="Serrano A."/>
            <person name="Linde D."/>
            <person name="Babiker R."/>
            <person name="Drula E."/>
            <person name="Ayuso-Fernandez I."/>
            <person name="Pacheco R."/>
            <person name="Padilla G."/>
            <person name="Ferreira P."/>
            <person name="Barriuso J."/>
            <person name="Kellner H."/>
            <person name="Castanera R."/>
            <person name="Alfaro M."/>
            <person name="Ramirez L."/>
            <person name="Pisabarro A.G."/>
            <person name="Kuo A."/>
            <person name="Tritt A."/>
            <person name="Lipzen A."/>
            <person name="He G."/>
            <person name="Yan M."/>
            <person name="Ng V."/>
            <person name="Cullen D."/>
            <person name="Martin F."/>
            <person name="Rosso M.-N."/>
            <person name="Henrissat B."/>
            <person name="Hibbett D."/>
            <person name="Martinez A.T."/>
            <person name="Grigoriev I.V."/>
        </authorList>
    </citation>
    <scope>NUCLEOTIDE SEQUENCE</scope>
    <source>
        <strain evidence="1">CIRM-BRFM 674</strain>
    </source>
</reference>
<evidence type="ECO:0000313" key="1">
    <source>
        <dbReference type="EMBL" id="KAF9479846.1"/>
    </source>
</evidence>
<dbReference type="EMBL" id="MU155205">
    <property type="protein sequence ID" value="KAF9479846.1"/>
    <property type="molecule type" value="Genomic_DNA"/>
</dbReference>
<dbReference type="OrthoDB" id="2963168at2759"/>
<gene>
    <name evidence="1" type="ORF">BDN70DRAFT_982202</name>
</gene>
<comment type="caution">
    <text evidence="1">The sequence shown here is derived from an EMBL/GenBank/DDBJ whole genome shotgun (WGS) entry which is preliminary data.</text>
</comment>
<evidence type="ECO:0000313" key="2">
    <source>
        <dbReference type="Proteomes" id="UP000807469"/>
    </source>
</evidence>
<feature type="non-terminal residue" evidence="1">
    <location>
        <position position="1"/>
    </location>
</feature>
<proteinExistence type="predicted"/>
<dbReference type="AlphaFoldDB" id="A0A9P5Z2W3"/>
<keyword evidence="2" id="KW-1185">Reference proteome</keyword>
<dbReference type="Proteomes" id="UP000807469">
    <property type="component" value="Unassembled WGS sequence"/>
</dbReference>
<protein>
    <submittedName>
        <fullName evidence="1">Uncharacterized protein</fullName>
    </submittedName>
</protein>
<organism evidence="1 2">
    <name type="scientific">Pholiota conissans</name>
    <dbReference type="NCBI Taxonomy" id="109636"/>
    <lineage>
        <taxon>Eukaryota</taxon>
        <taxon>Fungi</taxon>
        <taxon>Dikarya</taxon>
        <taxon>Basidiomycota</taxon>
        <taxon>Agaricomycotina</taxon>
        <taxon>Agaricomycetes</taxon>
        <taxon>Agaricomycetidae</taxon>
        <taxon>Agaricales</taxon>
        <taxon>Agaricineae</taxon>
        <taxon>Strophariaceae</taxon>
        <taxon>Pholiota</taxon>
    </lineage>
</organism>